<gene>
    <name evidence="5" type="primary">yvhJ</name>
    <name evidence="5" type="ORF">NCTC11636_02340</name>
</gene>
<dbReference type="AlphaFoldDB" id="A0A448HJR4"/>
<protein>
    <submittedName>
        <fullName evidence="5">Transcriptional regulator yvhJ</fullName>
    </submittedName>
</protein>
<name>A0A448HJR4_9ACTO</name>
<evidence type="ECO:0000256" key="3">
    <source>
        <dbReference type="SAM" id="Phobius"/>
    </source>
</evidence>
<dbReference type="NCBIfam" id="TIGR00350">
    <property type="entry name" value="lytR_cpsA_psr"/>
    <property type="match status" value="1"/>
</dbReference>
<dbReference type="InterPro" id="IPR004474">
    <property type="entry name" value="LytR_CpsA_psr"/>
</dbReference>
<feature type="region of interest" description="Disordered" evidence="2">
    <location>
        <begin position="361"/>
        <end position="422"/>
    </location>
</feature>
<dbReference type="Pfam" id="PF03816">
    <property type="entry name" value="LytR_cpsA_psr"/>
    <property type="match status" value="1"/>
</dbReference>
<keyword evidence="6" id="KW-1185">Reference proteome</keyword>
<comment type="similarity">
    <text evidence="1">Belongs to the LytR/CpsA/Psr (LCP) family.</text>
</comment>
<dbReference type="KEGG" id="ahw:NCTC11636_02340"/>
<keyword evidence="3" id="KW-0472">Membrane</keyword>
<organism evidence="5 6">
    <name type="scientific">Actinomyces howellii</name>
    <dbReference type="NCBI Taxonomy" id="52771"/>
    <lineage>
        <taxon>Bacteria</taxon>
        <taxon>Bacillati</taxon>
        <taxon>Actinomycetota</taxon>
        <taxon>Actinomycetes</taxon>
        <taxon>Actinomycetales</taxon>
        <taxon>Actinomycetaceae</taxon>
        <taxon>Actinomyces</taxon>
    </lineage>
</organism>
<keyword evidence="3" id="KW-1133">Transmembrane helix</keyword>
<evidence type="ECO:0000259" key="4">
    <source>
        <dbReference type="Pfam" id="PF03816"/>
    </source>
</evidence>
<feature type="compositionally biased region" description="Low complexity" evidence="2">
    <location>
        <begin position="378"/>
        <end position="422"/>
    </location>
</feature>
<dbReference type="PANTHER" id="PTHR33392:SF6">
    <property type="entry name" value="POLYISOPRENYL-TEICHOIC ACID--PEPTIDOGLYCAN TEICHOIC ACID TRANSFERASE TAGU"/>
    <property type="match status" value="1"/>
</dbReference>
<dbReference type="PANTHER" id="PTHR33392">
    <property type="entry name" value="POLYISOPRENYL-TEICHOIC ACID--PEPTIDOGLYCAN TEICHOIC ACID TRANSFERASE TAGU"/>
    <property type="match status" value="1"/>
</dbReference>
<dbReference type="Gene3D" id="3.40.630.190">
    <property type="entry name" value="LCP protein"/>
    <property type="match status" value="1"/>
</dbReference>
<dbReference type="EMBL" id="LR134350">
    <property type="protein sequence ID" value="VEG29868.1"/>
    <property type="molecule type" value="Genomic_DNA"/>
</dbReference>
<dbReference type="Proteomes" id="UP000266895">
    <property type="component" value="Chromosome"/>
</dbReference>
<reference evidence="5 6" key="1">
    <citation type="submission" date="2018-12" db="EMBL/GenBank/DDBJ databases">
        <authorList>
            <consortium name="Pathogen Informatics"/>
        </authorList>
    </citation>
    <scope>NUCLEOTIDE SEQUENCE [LARGE SCALE GENOMIC DNA]</scope>
    <source>
        <strain evidence="5 6">NCTC11636</strain>
    </source>
</reference>
<dbReference type="InterPro" id="IPR050922">
    <property type="entry name" value="LytR/CpsA/Psr_CW_biosynth"/>
</dbReference>
<dbReference type="OrthoDB" id="9782542at2"/>
<evidence type="ECO:0000256" key="1">
    <source>
        <dbReference type="ARBA" id="ARBA00006068"/>
    </source>
</evidence>
<evidence type="ECO:0000313" key="5">
    <source>
        <dbReference type="EMBL" id="VEG29868.1"/>
    </source>
</evidence>
<keyword evidence="3" id="KW-0812">Transmembrane</keyword>
<sequence>MILIVPTYPTKHARHSAKDLTRHVARKVLLACFAVVLFLVSGAGFAYHDLMSQLNRIDVNDMLGSDRPTRAEPATDNYEGQAVNILILGSDTRSGANNVDNSEGSEDVAVARSDTAMVLHMSADRSRIDVVSIPRDTLVSIPECTTADGQTEPAMEDTQFNAAFANGAGTGSDAAAVGAGVACTIKTVEALTQVRIDEWMVVDFNGLSTMVNALGGVPVYVSEDIDDADYTGLVLEAGCHTMDGTMALQYSRVRHGVGDGSDISRIARQQNLMSAMLRTAQSKNLLTNAGELYSFLRSALAALTVSETLSLSTLTGLAQSVQAIGMENVNFITMPNEPASWDANRVVPSAQAEAVWTALREDTPVPEESVTVSADGSTPAATDPAATDPAATAQEAPTTQEQAPATVPSAAATTSDPAAQCR</sequence>
<evidence type="ECO:0000256" key="2">
    <source>
        <dbReference type="SAM" id="MobiDB-lite"/>
    </source>
</evidence>
<accession>A0A448HJR4</accession>
<evidence type="ECO:0000313" key="6">
    <source>
        <dbReference type="Proteomes" id="UP000266895"/>
    </source>
</evidence>
<proteinExistence type="inferred from homology"/>
<feature type="transmembrane region" description="Helical" evidence="3">
    <location>
        <begin position="28"/>
        <end position="47"/>
    </location>
</feature>
<feature type="domain" description="Cell envelope-related transcriptional attenuator" evidence="4">
    <location>
        <begin position="112"/>
        <end position="281"/>
    </location>
</feature>